<evidence type="ECO:0000256" key="1">
    <source>
        <dbReference type="ARBA" id="ARBA00004635"/>
    </source>
</evidence>
<evidence type="ECO:0000313" key="8">
    <source>
        <dbReference type="EMBL" id="GIN21540.1"/>
    </source>
</evidence>
<dbReference type="EMBL" id="BOQT01000009">
    <property type="protein sequence ID" value="GIN21540.1"/>
    <property type="molecule type" value="Genomic_DNA"/>
</dbReference>
<keyword evidence="9" id="KW-1185">Reference proteome</keyword>
<evidence type="ECO:0000256" key="3">
    <source>
        <dbReference type="ARBA" id="ARBA00023136"/>
    </source>
</evidence>
<dbReference type="SUPFAM" id="SSF53850">
    <property type="entry name" value="Periplasmic binding protein-like II"/>
    <property type="match status" value="1"/>
</dbReference>
<keyword evidence="3" id="KW-0472">Membrane</keyword>
<feature type="signal peptide" evidence="7">
    <location>
        <begin position="1"/>
        <end position="18"/>
    </location>
</feature>
<sequence>MKKWLLSSLFILVIAALAACGGGSKEEASGDKDEKAEGLLSDSKLTVGVTAGPHEQVLEKVKELAAEKDLDIEVKVFTDYIMPNIALDEKDLDLNVFQTIPYLEQFNEDRNLELVEVGKTLTFPMGIYSTKVKDVKELPKGAKLGLPNDPTNGGRALVLFESAGLIKLKDGSGNTPTVKDVEENKNNFEFVELEASQLPRQLDELDAAAINTNFAIEHGFKPAKDSIFIESKDSPWVNVVASRAESKDDEAIQKFLDVYQSDEVKQFIDETFEGSVIPSW</sequence>
<protein>
    <recommendedName>
        <fullName evidence="6">Lipoprotein</fullName>
    </recommendedName>
</protein>
<dbReference type="Gene3D" id="3.40.190.10">
    <property type="entry name" value="Periplasmic binding protein-like II"/>
    <property type="match status" value="2"/>
</dbReference>
<evidence type="ECO:0000256" key="7">
    <source>
        <dbReference type="SAM" id="SignalP"/>
    </source>
</evidence>
<evidence type="ECO:0000256" key="6">
    <source>
        <dbReference type="PIRNR" id="PIRNR002854"/>
    </source>
</evidence>
<keyword evidence="4" id="KW-0564">Palmitate</keyword>
<dbReference type="Proteomes" id="UP000680279">
    <property type="component" value="Unassembled WGS sequence"/>
</dbReference>
<organism evidence="8 9">
    <name type="scientific">Siminovitchia fordii</name>
    <dbReference type="NCBI Taxonomy" id="254759"/>
    <lineage>
        <taxon>Bacteria</taxon>
        <taxon>Bacillati</taxon>
        <taxon>Bacillota</taxon>
        <taxon>Bacilli</taxon>
        <taxon>Bacillales</taxon>
        <taxon>Bacillaceae</taxon>
        <taxon>Siminovitchia</taxon>
    </lineage>
</organism>
<proteinExistence type="inferred from homology"/>
<evidence type="ECO:0000256" key="2">
    <source>
        <dbReference type="ARBA" id="ARBA00022729"/>
    </source>
</evidence>
<dbReference type="PANTHER" id="PTHR30429:SF1">
    <property type="entry name" value="D-METHIONINE-BINDING LIPOPROTEIN METQ-RELATED"/>
    <property type="match status" value="1"/>
</dbReference>
<comment type="subcellular location">
    <subcellularLocation>
        <location evidence="1">Membrane</location>
        <topology evidence="1">Lipid-anchor</topology>
    </subcellularLocation>
</comment>
<dbReference type="NCBIfam" id="TIGR00363">
    <property type="entry name" value="MetQ/NlpA family lipoprotein"/>
    <property type="match status" value="1"/>
</dbReference>
<dbReference type="Pfam" id="PF03180">
    <property type="entry name" value="Lipoprotein_9"/>
    <property type="match status" value="1"/>
</dbReference>
<dbReference type="CDD" id="cd13526">
    <property type="entry name" value="PBP2_lipoprotein_MetQ_like"/>
    <property type="match status" value="1"/>
</dbReference>
<accession>A0ABQ4K8N9</accession>
<keyword evidence="5 6" id="KW-0449">Lipoprotein</keyword>
<comment type="caution">
    <text evidence="8">The sequence shown here is derived from an EMBL/GenBank/DDBJ whole genome shotgun (WGS) entry which is preliminary data.</text>
</comment>
<dbReference type="RefSeq" id="WP_018707884.1">
    <property type="nucleotide sequence ID" value="NZ_BOQT01000009.1"/>
</dbReference>
<dbReference type="InterPro" id="IPR004872">
    <property type="entry name" value="Lipoprotein_NlpA"/>
</dbReference>
<dbReference type="PROSITE" id="PS51257">
    <property type="entry name" value="PROKAR_LIPOPROTEIN"/>
    <property type="match status" value="1"/>
</dbReference>
<evidence type="ECO:0000256" key="5">
    <source>
        <dbReference type="ARBA" id="ARBA00023288"/>
    </source>
</evidence>
<feature type="chain" id="PRO_5046383684" description="Lipoprotein" evidence="7">
    <location>
        <begin position="19"/>
        <end position="280"/>
    </location>
</feature>
<dbReference type="PANTHER" id="PTHR30429">
    <property type="entry name" value="D-METHIONINE-BINDING LIPOPROTEIN METQ"/>
    <property type="match status" value="1"/>
</dbReference>
<keyword evidence="2 7" id="KW-0732">Signal</keyword>
<gene>
    <name evidence="8" type="ORF">J1TS3_26740</name>
</gene>
<evidence type="ECO:0000256" key="4">
    <source>
        <dbReference type="ARBA" id="ARBA00023139"/>
    </source>
</evidence>
<evidence type="ECO:0000313" key="9">
    <source>
        <dbReference type="Proteomes" id="UP000680279"/>
    </source>
</evidence>
<dbReference type="PIRSF" id="PIRSF002854">
    <property type="entry name" value="MetQ"/>
    <property type="match status" value="1"/>
</dbReference>
<name>A0ABQ4K8N9_9BACI</name>
<comment type="similarity">
    <text evidence="6">Belongs to the nlpA lipoprotein family.</text>
</comment>
<reference evidence="8 9" key="1">
    <citation type="submission" date="2021-03" db="EMBL/GenBank/DDBJ databases">
        <title>Antimicrobial resistance genes in bacteria isolated from Japanese honey, and their potential for conferring macrolide and lincosamide resistance in the American foulbrood pathogen Paenibacillus larvae.</title>
        <authorList>
            <person name="Okamoto M."/>
            <person name="Kumagai M."/>
            <person name="Kanamori H."/>
            <person name="Takamatsu D."/>
        </authorList>
    </citation>
    <scope>NUCLEOTIDE SEQUENCE [LARGE SCALE GENOMIC DNA]</scope>
    <source>
        <strain evidence="8 9">J1TS3</strain>
    </source>
</reference>